<feature type="compositionally biased region" description="Polar residues" evidence="1">
    <location>
        <begin position="477"/>
        <end position="491"/>
    </location>
</feature>
<feature type="compositionally biased region" description="Basic and acidic residues" evidence="1">
    <location>
        <begin position="402"/>
        <end position="420"/>
    </location>
</feature>
<dbReference type="Proteomes" id="UP000774617">
    <property type="component" value="Unassembled WGS sequence"/>
</dbReference>
<dbReference type="InterPro" id="IPR008812">
    <property type="entry name" value="Ran_GTP-bd-rel"/>
</dbReference>
<proteinExistence type="predicted"/>
<name>A0ABQ8FZS0_9PEZI</name>
<feature type="compositionally biased region" description="Low complexity" evidence="1">
    <location>
        <begin position="466"/>
        <end position="476"/>
    </location>
</feature>
<gene>
    <name evidence="2" type="ORF">B0J12DRAFT_307400</name>
</gene>
<feature type="compositionally biased region" description="Low complexity" evidence="1">
    <location>
        <begin position="496"/>
        <end position="506"/>
    </location>
</feature>
<feature type="compositionally biased region" description="Polar residues" evidence="1">
    <location>
        <begin position="508"/>
        <end position="529"/>
    </location>
</feature>
<feature type="compositionally biased region" description="Low complexity" evidence="1">
    <location>
        <begin position="660"/>
        <end position="672"/>
    </location>
</feature>
<feature type="region of interest" description="Disordered" evidence="1">
    <location>
        <begin position="369"/>
        <end position="530"/>
    </location>
</feature>
<dbReference type="PANTHER" id="PTHR31010:SF2">
    <property type="entry name" value="RAN-SPECIFIC GTPASE-ACTIVATING PROTEIN 30"/>
    <property type="match status" value="1"/>
</dbReference>
<accession>A0ABQ8FZS0</accession>
<feature type="compositionally biased region" description="Acidic residues" evidence="1">
    <location>
        <begin position="441"/>
        <end position="454"/>
    </location>
</feature>
<evidence type="ECO:0000313" key="2">
    <source>
        <dbReference type="EMBL" id="KAH7032151.1"/>
    </source>
</evidence>
<feature type="region of interest" description="Disordered" evidence="1">
    <location>
        <begin position="626"/>
        <end position="737"/>
    </location>
</feature>
<reference evidence="2 3" key="1">
    <citation type="journal article" date="2021" name="Nat. Commun.">
        <title>Genetic determinants of endophytism in the Arabidopsis root mycobiome.</title>
        <authorList>
            <person name="Mesny F."/>
            <person name="Miyauchi S."/>
            <person name="Thiergart T."/>
            <person name="Pickel B."/>
            <person name="Atanasova L."/>
            <person name="Karlsson M."/>
            <person name="Huettel B."/>
            <person name="Barry K.W."/>
            <person name="Haridas S."/>
            <person name="Chen C."/>
            <person name="Bauer D."/>
            <person name="Andreopoulos W."/>
            <person name="Pangilinan J."/>
            <person name="LaButti K."/>
            <person name="Riley R."/>
            <person name="Lipzen A."/>
            <person name="Clum A."/>
            <person name="Drula E."/>
            <person name="Henrissat B."/>
            <person name="Kohler A."/>
            <person name="Grigoriev I.V."/>
            <person name="Martin F.M."/>
            <person name="Hacquard S."/>
        </authorList>
    </citation>
    <scope>NUCLEOTIDE SEQUENCE [LARGE SCALE GENOMIC DNA]</scope>
    <source>
        <strain evidence="2 3">MPI-SDFR-AT-0080</strain>
    </source>
</reference>
<feature type="compositionally biased region" description="Polar residues" evidence="1">
    <location>
        <begin position="686"/>
        <end position="699"/>
    </location>
</feature>
<dbReference type="PANTHER" id="PTHR31010">
    <property type="entry name" value="RAN-SPECIFIC GTPASE-ACTIVATING PROTEIN 30-RELATED"/>
    <property type="match status" value="1"/>
</dbReference>
<protein>
    <submittedName>
        <fullName evidence="2">RanGTP-binding protein-domain-containing protein</fullName>
    </submittedName>
</protein>
<keyword evidence="3" id="KW-1185">Reference proteome</keyword>
<dbReference type="EMBL" id="JAGTJR010000041">
    <property type="protein sequence ID" value="KAH7032151.1"/>
    <property type="molecule type" value="Genomic_DNA"/>
</dbReference>
<dbReference type="Pfam" id="PF05508">
    <property type="entry name" value="Ran-binding"/>
    <property type="match status" value="1"/>
</dbReference>
<evidence type="ECO:0000256" key="1">
    <source>
        <dbReference type="SAM" id="MobiDB-lite"/>
    </source>
</evidence>
<organism evidence="2 3">
    <name type="scientific">Macrophomina phaseolina</name>
    <dbReference type="NCBI Taxonomy" id="35725"/>
    <lineage>
        <taxon>Eukaryota</taxon>
        <taxon>Fungi</taxon>
        <taxon>Dikarya</taxon>
        <taxon>Ascomycota</taxon>
        <taxon>Pezizomycotina</taxon>
        <taxon>Dothideomycetes</taxon>
        <taxon>Dothideomycetes incertae sedis</taxon>
        <taxon>Botryosphaeriales</taxon>
        <taxon>Botryosphaeriaceae</taxon>
        <taxon>Macrophomina</taxon>
    </lineage>
</organism>
<sequence length="737" mass="81579">MDLLLSKVTQQAMNYAIRSGIVITSSYAMKQCSRLIRSVDDSAEKQELAALQLRLESKIKIISPAIDMIELISARGNTSLESAVTLTKALRWDIQSLGVRLAKAAGEEELQRRGSSRAKPRVENQLEVKAIISDIKKLLARIEDAVPLINLAITTSGASLSSSLPSSVSPSRLLQASTFLTAGDTQYSMNPARSQQIGPAFTLSMYMLFGGHIRPQDEEGIRETTWKEVIHKARVKLMRVPLDCIWDFPSSSQSTTSHANGNIRALEGKSYEFAYQLLIIEDLDDDRVHTFEEGELQPGPFEDVARAGTREVVPIHEISKIFYADTGKILNIGTDGETNSPILLLKRDVNAVPPRRMMERQTTEQLYEEYDDGPQPAQEEAVAANTTKQDEQTEIDAQLFRESSRGPEPTRQEEAEHDNEVPQPWRLPPNLDPEWIAFEVYTEESDSEDEDEVTEDTHIPPPPLSSSPSGGRSSSLDPNLTTGLSHLNLRTPSPGPGNVSSSPAPGTVLQTRPSHPSPGPTYSSFQPSTGLPPIRTSLSLLEMLVRLTALQQFQQSSHLSIPDELLTFFLSESASTVGAGSDTELRRRVRRDAIRRVGFDPYDESPIKRRGEEYLEREMHQHGEPFEYGYEGDEERGSRQGSPYTQIQDGDYYDSDSRYYRGPSPHSPSSSASHERAGSTRAGVVGSSSPLRSYSTHLTSPPPHHRDVPVQSRETSAQPSPLLRKATTGVGERRRVG</sequence>
<comment type="caution">
    <text evidence="2">The sequence shown here is derived from an EMBL/GenBank/DDBJ whole genome shotgun (WGS) entry which is preliminary data.</text>
</comment>
<feature type="compositionally biased region" description="Polar residues" evidence="1">
    <location>
        <begin position="639"/>
        <end position="648"/>
    </location>
</feature>
<evidence type="ECO:0000313" key="3">
    <source>
        <dbReference type="Proteomes" id="UP000774617"/>
    </source>
</evidence>